<evidence type="ECO:0000313" key="4">
    <source>
        <dbReference type="EMBL" id="WXB07948.1"/>
    </source>
</evidence>
<dbReference type="Proteomes" id="UP001374803">
    <property type="component" value="Chromosome"/>
</dbReference>
<dbReference type="EMBL" id="CP089983">
    <property type="protein sequence ID" value="WXB07948.1"/>
    <property type="molecule type" value="Genomic_DNA"/>
</dbReference>
<evidence type="ECO:0000256" key="2">
    <source>
        <dbReference type="SAM" id="MobiDB-lite"/>
    </source>
</evidence>
<name>A0ABZ2LDF5_9BACT</name>
<evidence type="ECO:0000313" key="5">
    <source>
        <dbReference type="Proteomes" id="UP001374803"/>
    </source>
</evidence>
<dbReference type="Gene3D" id="1.25.40.10">
    <property type="entry name" value="Tetratricopeptide repeat domain"/>
    <property type="match status" value="1"/>
</dbReference>
<feature type="compositionally biased region" description="Basic and acidic residues" evidence="2">
    <location>
        <begin position="287"/>
        <end position="296"/>
    </location>
</feature>
<dbReference type="InterPro" id="IPR019734">
    <property type="entry name" value="TPR_rpt"/>
</dbReference>
<protein>
    <submittedName>
        <fullName evidence="4">Tetratricopeptide repeat protein</fullName>
    </submittedName>
</protein>
<feature type="signal peptide" evidence="3">
    <location>
        <begin position="1"/>
        <end position="19"/>
    </location>
</feature>
<keyword evidence="1" id="KW-0802">TPR repeat</keyword>
<accession>A0ABZ2LDF5</accession>
<dbReference type="PROSITE" id="PS50005">
    <property type="entry name" value="TPR"/>
    <property type="match status" value="1"/>
</dbReference>
<feature type="region of interest" description="Disordered" evidence="2">
    <location>
        <begin position="193"/>
        <end position="322"/>
    </location>
</feature>
<reference evidence="4" key="1">
    <citation type="submission" date="2021-12" db="EMBL/GenBank/DDBJ databases">
        <title>Discovery of the Pendulisporaceae a myxobacterial family with distinct sporulation behavior and unique specialized metabolism.</title>
        <authorList>
            <person name="Garcia R."/>
            <person name="Popoff A."/>
            <person name="Bader C.D."/>
            <person name="Loehr J."/>
            <person name="Walesch S."/>
            <person name="Walt C."/>
            <person name="Boldt J."/>
            <person name="Bunk B."/>
            <person name="Haeckl F.J.F.P.J."/>
            <person name="Gunesch A.P."/>
            <person name="Birkelbach J."/>
            <person name="Nuebel U."/>
            <person name="Pietschmann T."/>
            <person name="Bach T."/>
            <person name="Mueller R."/>
        </authorList>
    </citation>
    <scope>NUCLEOTIDE SEQUENCE</scope>
    <source>
        <strain evidence="4">MSr11367</strain>
    </source>
</reference>
<evidence type="ECO:0000256" key="1">
    <source>
        <dbReference type="PROSITE-ProRule" id="PRU00339"/>
    </source>
</evidence>
<dbReference type="SMART" id="SM00028">
    <property type="entry name" value="TPR"/>
    <property type="match status" value="1"/>
</dbReference>
<dbReference type="SUPFAM" id="SSF48452">
    <property type="entry name" value="TPR-like"/>
    <property type="match status" value="1"/>
</dbReference>
<keyword evidence="5" id="KW-1185">Reference proteome</keyword>
<gene>
    <name evidence="4" type="ORF">LVJ94_11990</name>
</gene>
<sequence>MRAHRAIFLALAGASFVVACSWDPTKPFEREAPAVREAISALDAGDASAAASTLQEYLSTGQCESGNIGTPTFLKQRPNGSFDLGLSLFHIGEAFGGRFGDEEADGGKPSPQRDAQIDCALRIVRAVAEDETAPIDLRARARYLEGNLLFLGGRYEGAVTAYNQALTLAPGQVDAGDPVGRDAAWNRAIALRRIEDKKDSGPPDGGGDSGDSKDPDGGNNPPDSGPPDSGPPDGGGDSGKDGGGDSGNPNQGNDGGGGDSGGPDASPNPPPQPPDAGAPPPPSNQDQDDRILDQLEKAPTVQQEAAKKIPRRARMRGGMEDK</sequence>
<dbReference type="PROSITE" id="PS51257">
    <property type="entry name" value="PROKAR_LIPOPROTEIN"/>
    <property type="match status" value="1"/>
</dbReference>
<feature type="repeat" description="TPR" evidence="1">
    <location>
        <begin position="139"/>
        <end position="172"/>
    </location>
</feature>
<proteinExistence type="predicted"/>
<dbReference type="InterPro" id="IPR011990">
    <property type="entry name" value="TPR-like_helical_dom_sf"/>
</dbReference>
<evidence type="ECO:0000256" key="3">
    <source>
        <dbReference type="SAM" id="SignalP"/>
    </source>
</evidence>
<dbReference type="RefSeq" id="WP_394837619.1">
    <property type="nucleotide sequence ID" value="NZ_CP089929.1"/>
</dbReference>
<keyword evidence="3" id="KW-0732">Signal</keyword>
<feature type="compositionally biased region" description="Pro residues" evidence="2">
    <location>
        <begin position="266"/>
        <end position="283"/>
    </location>
</feature>
<organism evidence="4 5">
    <name type="scientific">Pendulispora rubella</name>
    <dbReference type="NCBI Taxonomy" id="2741070"/>
    <lineage>
        <taxon>Bacteria</taxon>
        <taxon>Pseudomonadati</taxon>
        <taxon>Myxococcota</taxon>
        <taxon>Myxococcia</taxon>
        <taxon>Myxococcales</taxon>
        <taxon>Sorangiineae</taxon>
        <taxon>Pendulisporaceae</taxon>
        <taxon>Pendulispora</taxon>
    </lineage>
</organism>
<feature type="chain" id="PRO_5046488987" evidence="3">
    <location>
        <begin position="20"/>
        <end position="322"/>
    </location>
</feature>